<accession>A0ABZ2AIE3</accession>
<keyword evidence="3" id="KW-1185">Reference proteome</keyword>
<evidence type="ECO:0000313" key="3">
    <source>
        <dbReference type="Proteomes" id="UP001431935"/>
    </source>
</evidence>
<dbReference type="Proteomes" id="UP001431935">
    <property type="component" value="Chromosome"/>
</dbReference>
<evidence type="ECO:0008006" key="4">
    <source>
        <dbReference type="Google" id="ProtNLM"/>
    </source>
</evidence>
<feature type="chain" id="PRO_5047471657" description="Lipoprotein" evidence="1">
    <location>
        <begin position="25"/>
        <end position="396"/>
    </location>
</feature>
<dbReference type="EMBL" id="CP143578">
    <property type="protein sequence ID" value="WVN21663.1"/>
    <property type="molecule type" value="Genomic_DNA"/>
</dbReference>
<reference evidence="2" key="1">
    <citation type="submission" date="2024-01" db="EMBL/GenBank/DDBJ databases">
        <title>Complete genome sequence of Mycoplasma gateae strain 3700.</title>
        <authorList>
            <person name="Spergser J."/>
        </authorList>
    </citation>
    <scope>NUCLEOTIDE SEQUENCE [LARGE SCALE GENOMIC DNA]</scope>
    <source>
        <strain evidence="2">3700</strain>
    </source>
</reference>
<dbReference type="RefSeq" id="WP_330463693.1">
    <property type="nucleotide sequence ID" value="NZ_CP143578.1"/>
</dbReference>
<name>A0ABZ2AIE3_9BACT</name>
<evidence type="ECO:0000313" key="2">
    <source>
        <dbReference type="EMBL" id="WVN21663.1"/>
    </source>
</evidence>
<keyword evidence="1" id="KW-0732">Signal</keyword>
<feature type="signal peptide" evidence="1">
    <location>
        <begin position="1"/>
        <end position="24"/>
    </location>
</feature>
<protein>
    <recommendedName>
        <fullName evidence="4">Lipoprotein</fullName>
    </recommendedName>
</protein>
<sequence>MSKKTKRKLLSTLFVLGATTTLFASIIPFLKGCNNTKNITIQKNEEEKEKQDNDKKEEQSIDKKNQEIIDDLIRLNRESDDFFEISKQLSNNNYELEQLLEIENKAKDLFIFSAHVNKKITDNQLNKNHFKDLEFAEGKKVLMPIEVEDKKLNTSLENILNEAKKIAKAIVDNKQKISNDQKEVSKEEIDKLNTVTEIIEYLKLKENEENKRPEDEIDLIRLNRESNEIFRTSKNFENEFVISSIETDKREELNENQKEELSKDFGSILDTSLKRLLDFKNEILSKKEDAKNVNEKINKLGKKEEDYEGVEYEESKNVLMPEIVENKWLSESLNTTVETAKKIVNNAIKFNEQDDYENKTIFSDSQKQEIISKKLLNLVRKSKILKHLCLQLRMKN</sequence>
<gene>
    <name evidence="2" type="ORF">V2E26_01580</name>
</gene>
<evidence type="ECO:0000256" key="1">
    <source>
        <dbReference type="SAM" id="SignalP"/>
    </source>
</evidence>
<organism evidence="2 3">
    <name type="scientific">Metamycoplasma gateae</name>
    <dbReference type="NCBI Taxonomy" id="35769"/>
    <lineage>
        <taxon>Bacteria</taxon>
        <taxon>Bacillati</taxon>
        <taxon>Mycoplasmatota</taxon>
        <taxon>Mycoplasmoidales</taxon>
        <taxon>Metamycoplasmataceae</taxon>
        <taxon>Metamycoplasma</taxon>
    </lineage>
</organism>
<proteinExistence type="predicted"/>